<dbReference type="PROSITE" id="PS50004">
    <property type="entry name" value="C2"/>
    <property type="match status" value="1"/>
</dbReference>
<dbReference type="PANTHER" id="PTHR46291:SF9">
    <property type="entry name" value="C2 CALCIUM-DEPENDENT DOMAIN-CONTAINING PROTEIN 4C-LIKE"/>
    <property type="match status" value="1"/>
</dbReference>
<reference evidence="3" key="2">
    <citation type="submission" date="2025-08" db="UniProtKB">
        <authorList>
            <consortium name="Ensembl"/>
        </authorList>
    </citation>
    <scope>IDENTIFICATION</scope>
</reference>
<dbReference type="AlphaFoldDB" id="A0A673CPR2"/>
<keyword evidence="4" id="KW-1185">Reference proteome</keyword>
<reference evidence="3" key="1">
    <citation type="submission" date="2019-06" db="EMBL/GenBank/DDBJ databases">
        <authorList>
            <consortium name="Wellcome Sanger Institute Data Sharing"/>
        </authorList>
    </citation>
    <scope>NUCLEOTIDE SEQUENCE [LARGE SCALE GENOMIC DNA]</scope>
</reference>
<sequence>MWVLEKIRESMENIPHYMEKNGEDHFGSSTSSTSYSLHSNIITPDKIPEFCLPPRLCKRSPLQGNETTPTFLSSQNWTQQSNTHRTTDIMQEKMKDRKAKNQDPVVDWKAVKKPLPFSAAGYGLAGIYESPNTRRKESLFHAKCPAYVFDRRTPIATPRPANETNLPKKHSPLSGFFPRFSHKSLSETESTESETPSSSDSSPLSSPYSSKSSLNPPCGTGRLKGATSCPSLFGSLQENSREKRGPSRLSSSTSNPQSLQESSLTLSPPITSPLDILQCQERLQREHVLPLEGRGKVRLSAERTTFSTNSLYTIRVRVVSVEGLQEETDRRTLNCAVSVCLMPGKVQQQVSATIRNCRSPVFNEDFFFTELSQENLLELKLRLKVLDKPAAGSLRRGMAVGVITKPLSHLLPLKKY</sequence>
<name>A0A673CPR2_9TELE</name>
<dbReference type="OrthoDB" id="9947256at2759"/>
<dbReference type="RefSeq" id="XP_030000062.1">
    <property type="nucleotide sequence ID" value="XM_030144202.1"/>
</dbReference>
<dbReference type="PANTHER" id="PTHR46291">
    <property type="entry name" value="C2 DOMAIN-CONTAINING PROTEIN"/>
    <property type="match status" value="1"/>
</dbReference>
<dbReference type="GeneID" id="115426196"/>
<dbReference type="Ensembl" id="ENSSORT00005055842.1">
    <property type="protein sequence ID" value="ENSSORP00005054567.1"/>
    <property type="gene ID" value="ENSSORG00005024429.1"/>
</dbReference>
<dbReference type="Proteomes" id="UP000472271">
    <property type="component" value="Chromosome 9"/>
</dbReference>
<organism evidence="3 4">
    <name type="scientific">Sphaeramia orbicularis</name>
    <name type="common">orbiculate cardinalfish</name>
    <dbReference type="NCBI Taxonomy" id="375764"/>
    <lineage>
        <taxon>Eukaryota</taxon>
        <taxon>Metazoa</taxon>
        <taxon>Chordata</taxon>
        <taxon>Craniata</taxon>
        <taxon>Vertebrata</taxon>
        <taxon>Euteleostomi</taxon>
        <taxon>Actinopterygii</taxon>
        <taxon>Neopterygii</taxon>
        <taxon>Teleostei</taxon>
        <taxon>Neoteleostei</taxon>
        <taxon>Acanthomorphata</taxon>
        <taxon>Gobiaria</taxon>
        <taxon>Kurtiformes</taxon>
        <taxon>Apogonoidei</taxon>
        <taxon>Apogonidae</taxon>
        <taxon>Apogoninae</taxon>
        <taxon>Sphaeramia</taxon>
    </lineage>
</organism>
<feature type="domain" description="C2" evidence="2">
    <location>
        <begin position="293"/>
        <end position="416"/>
    </location>
</feature>
<proteinExistence type="predicted"/>
<dbReference type="Pfam" id="PF00168">
    <property type="entry name" value="C2"/>
    <property type="match status" value="1"/>
</dbReference>
<evidence type="ECO:0000313" key="3">
    <source>
        <dbReference type="Ensembl" id="ENSSORP00005054567.1"/>
    </source>
</evidence>
<dbReference type="SMART" id="SM00239">
    <property type="entry name" value="C2"/>
    <property type="match status" value="1"/>
</dbReference>
<reference evidence="3" key="3">
    <citation type="submission" date="2025-09" db="UniProtKB">
        <authorList>
            <consortium name="Ensembl"/>
        </authorList>
    </citation>
    <scope>IDENTIFICATION</scope>
</reference>
<dbReference type="Gene3D" id="2.60.40.150">
    <property type="entry name" value="C2 domain"/>
    <property type="match status" value="1"/>
</dbReference>
<evidence type="ECO:0000313" key="4">
    <source>
        <dbReference type="Proteomes" id="UP000472271"/>
    </source>
</evidence>
<feature type="region of interest" description="Disordered" evidence="1">
    <location>
        <begin position="155"/>
        <end position="267"/>
    </location>
</feature>
<evidence type="ECO:0000259" key="2">
    <source>
        <dbReference type="PROSITE" id="PS50004"/>
    </source>
</evidence>
<feature type="compositionally biased region" description="Polar residues" evidence="1">
    <location>
        <begin position="248"/>
        <end position="261"/>
    </location>
</feature>
<dbReference type="SUPFAM" id="SSF49562">
    <property type="entry name" value="C2 domain (Calcium/lipid-binding domain, CaLB)"/>
    <property type="match status" value="1"/>
</dbReference>
<evidence type="ECO:0000256" key="1">
    <source>
        <dbReference type="SAM" id="MobiDB-lite"/>
    </source>
</evidence>
<accession>A0A673CPR2</accession>
<feature type="compositionally biased region" description="Polar residues" evidence="1">
    <location>
        <begin position="228"/>
        <end position="238"/>
    </location>
</feature>
<dbReference type="InParanoid" id="A0A673CPR2"/>
<dbReference type="InterPro" id="IPR000008">
    <property type="entry name" value="C2_dom"/>
</dbReference>
<dbReference type="InterPro" id="IPR035892">
    <property type="entry name" value="C2_domain_sf"/>
</dbReference>
<dbReference type="CDD" id="cd00030">
    <property type="entry name" value="C2"/>
    <property type="match status" value="1"/>
</dbReference>
<gene>
    <name evidence="3" type="primary">LOC115426196</name>
</gene>
<feature type="compositionally biased region" description="Low complexity" evidence="1">
    <location>
        <begin position="193"/>
        <end position="214"/>
    </location>
</feature>
<dbReference type="InterPro" id="IPR043549">
    <property type="entry name" value="C2C4C/C2C4D"/>
</dbReference>
<protein>
    <submittedName>
        <fullName evidence="3">C2 calcium-dependent domain-containing protein 4C-like</fullName>
    </submittedName>
</protein>